<comment type="caution">
    <text evidence="2">The sequence shown here is derived from an EMBL/GenBank/DDBJ whole genome shotgun (WGS) entry which is preliminary data.</text>
</comment>
<evidence type="ECO:0000313" key="3">
    <source>
        <dbReference type="Proteomes" id="UP000003155"/>
    </source>
</evidence>
<dbReference type="Proteomes" id="UP000003155">
    <property type="component" value="Unassembled WGS sequence"/>
</dbReference>
<sequence>MYQSFCIHPEVVSPDLLMQAINILNLLFIRSLELCNRRIKQGRERIDAKYTEIVLYGDYLIIPLFVGHIYFVKKLLSLQEKIHWG</sequence>
<keyword evidence="1" id="KW-0812">Transmembrane</keyword>
<protein>
    <submittedName>
        <fullName evidence="2">Uncharacterized protein</fullName>
    </submittedName>
</protein>
<keyword evidence="1" id="KW-1133">Transmembrane helix</keyword>
<name>F0H9U7_9BACT</name>
<accession>F0H9U7</accession>
<keyword evidence="1" id="KW-0472">Membrane</keyword>
<dbReference type="AlphaFoldDB" id="F0H9U7"/>
<proteinExistence type="predicted"/>
<organism evidence="2 3">
    <name type="scientific">Prevotella denticola CRIS 18C-A</name>
    <dbReference type="NCBI Taxonomy" id="944557"/>
    <lineage>
        <taxon>Bacteria</taxon>
        <taxon>Pseudomonadati</taxon>
        <taxon>Bacteroidota</taxon>
        <taxon>Bacteroidia</taxon>
        <taxon>Bacteroidales</taxon>
        <taxon>Prevotellaceae</taxon>
        <taxon>Prevotella</taxon>
    </lineage>
</organism>
<feature type="transmembrane region" description="Helical" evidence="1">
    <location>
        <begin position="53"/>
        <end position="71"/>
    </location>
</feature>
<dbReference type="EMBL" id="AEXO01000099">
    <property type="protein sequence ID" value="EGC85428.1"/>
    <property type="molecule type" value="Genomic_DNA"/>
</dbReference>
<feature type="transmembrane region" description="Helical" evidence="1">
    <location>
        <begin position="16"/>
        <end position="32"/>
    </location>
</feature>
<evidence type="ECO:0000313" key="2">
    <source>
        <dbReference type="EMBL" id="EGC85428.1"/>
    </source>
</evidence>
<evidence type="ECO:0000256" key="1">
    <source>
        <dbReference type="SAM" id="Phobius"/>
    </source>
</evidence>
<keyword evidence="3" id="KW-1185">Reference proteome</keyword>
<reference evidence="2 3" key="1">
    <citation type="submission" date="2011-02" db="EMBL/GenBank/DDBJ databases">
        <authorList>
            <person name="Durkin A.S."/>
            <person name="Madupu R."/>
            <person name="Torralba M."/>
            <person name="Gillis M."/>
            <person name="Methe B."/>
            <person name="Sutton G."/>
            <person name="Nelson K.E."/>
        </authorList>
    </citation>
    <scope>NUCLEOTIDE SEQUENCE [LARGE SCALE GENOMIC DNA]</scope>
    <source>
        <strain evidence="2 3">CRIS 18C-A</strain>
    </source>
</reference>
<gene>
    <name evidence="2" type="ORF">HMPREF9303_1067</name>
</gene>